<feature type="compositionally biased region" description="Low complexity" evidence="9">
    <location>
        <begin position="208"/>
        <end position="227"/>
    </location>
</feature>
<sequence length="269" mass="29734">MMKLEETSTNASMDGFMAQQSADPTAAAAAPNFEAPPTAAIVDDPLPRAPELLFANSTEDKKLYWDRSHYDSPESQMKALTKSGTLYIGNMAFSTRSYNVHSHFSQIGPVRRVVMGVDRFQKTPCGFGFVEYFHREDALLAISNLTSTKLDGRFIRVELDAGFQPGREYGRGMSGGQVRDDKRRGRIDPARNNPSKRQKTLNWTPADQVQQEQNQQQLQEQHPANQQMEGDAMTGLDGAAAGGSGEGTVQRPGDAEIGQQESNSRFRDE</sequence>
<evidence type="ECO:0000313" key="11">
    <source>
        <dbReference type="EMBL" id="CAE0723438.1"/>
    </source>
</evidence>
<dbReference type="CDD" id="cd12240">
    <property type="entry name" value="RRM_NCBP2"/>
    <property type="match status" value="1"/>
</dbReference>
<feature type="compositionally biased region" description="Basic and acidic residues" evidence="9">
    <location>
        <begin position="178"/>
        <end position="189"/>
    </location>
</feature>
<dbReference type="GO" id="GO:0005846">
    <property type="term" value="C:nuclear cap binding complex"/>
    <property type="evidence" value="ECO:0007669"/>
    <property type="project" value="InterPro"/>
</dbReference>
<dbReference type="EMBL" id="HBIX01023360">
    <property type="protein sequence ID" value="CAE0723438.1"/>
    <property type="molecule type" value="Transcribed_RNA"/>
</dbReference>
<evidence type="ECO:0000256" key="1">
    <source>
        <dbReference type="ARBA" id="ARBA00004123"/>
    </source>
</evidence>
<dbReference type="GO" id="GO:0000339">
    <property type="term" value="F:RNA cap binding"/>
    <property type="evidence" value="ECO:0007669"/>
    <property type="project" value="InterPro"/>
</dbReference>
<evidence type="ECO:0000256" key="4">
    <source>
        <dbReference type="ARBA" id="ARBA00022884"/>
    </source>
</evidence>
<reference evidence="11" key="1">
    <citation type="submission" date="2021-01" db="EMBL/GenBank/DDBJ databases">
        <authorList>
            <person name="Corre E."/>
            <person name="Pelletier E."/>
            <person name="Niang G."/>
            <person name="Scheremetjew M."/>
            <person name="Finn R."/>
            <person name="Kale V."/>
            <person name="Holt S."/>
            <person name="Cochrane G."/>
            <person name="Meng A."/>
            <person name="Brown T."/>
            <person name="Cohen L."/>
        </authorList>
    </citation>
    <scope>NUCLEOTIDE SEQUENCE</scope>
    <source>
        <strain evidence="11">10249 10 AB</strain>
    </source>
</reference>
<evidence type="ECO:0000256" key="2">
    <source>
        <dbReference type="ARBA" id="ARBA00010725"/>
    </source>
</evidence>
<dbReference type="PROSITE" id="PS50102">
    <property type="entry name" value="RRM"/>
    <property type="match status" value="1"/>
</dbReference>
<comment type="subcellular location">
    <subcellularLocation>
        <location evidence="1 8">Nucleus</location>
    </subcellularLocation>
</comment>
<name>A0A7S4AR52_9STRA</name>
<dbReference type="Gene3D" id="3.30.70.330">
    <property type="match status" value="1"/>
</dbReference>
<dbReference type="InterPro" id="IPR027157">
    <property type="entry name" value="NCBP2"/>
</dbReference>
<dbReference type="GO" id="GO:0045292">
    <property type="term" value="P:mRNA cis splicing, via spliceosome"/>
    <property type="evidence" value="ECO:0007669"/>
    <property type="project" value="InterPro"/>
</dbReference>
<evidence type="ECO:0000256" key="8">
    <source>
        <dbReference type="RuleBase" id="RU364036"/>
    </source>
</evidence>
<keyword evidence="5 8" id="KW-0508">mRNA splicing</keyword>
<dbReference type="InterPro" id="IPR035979">
    <property type="entry name" value="RBD_domain_sf"/>
</dbReference>
<dbReference type="SUPFAM" id="SSF54928">
    <property type="entry name" value="RNA-binding domain, RBD"/>
    <property type="match status" value="1"/>
</dbReference>
<dbReference type="InterPro" id="IPR034148">
    <property type="entry name" value="NCBP2_RRM"/>
</dbReference>
<protein>
    <recommendedName>
        <fullName evidence="8">Nuclear cap-binding protein subunit 2</fullName>
    </recommendedName>
    <alternativeName>
        <fullName evidence="8">20 kDa nuclear cap-binding protein</fullName>
    </alternativeName>
</protein>
<proteinExistence type="inferred from homology"/>
<dbReference type="Pfam" id="PF00076">
    <property type="entry name" value="RRM_1"/>
    <property type="match status" value="1"/>
</dbReference>
<keyword evidence="4 7" id="KW-0694">RNA-binding</keyword>
<evidence type="ECO:0000256" key="6">
    <source>
        <dbReference type="ARBA" id="ARBA00023242"/>
    </source>
</evidence>
<accession>A0A7S4AR52</accession>
<keyword evidence="6 8" id="KW-0539">Nucleus</keyword>
<dbReference type="InterPro" id="IPR000504">
    <property type="entry name" value="RRM_dom"/>
</dbReference>
<feature type="domain" description="RRM" evidence="10">
    <location>
        <begin position="84"/>
        <end position="162"/>
    </location>
</feature>
<gene>
    <name evidence="11" type="ORF">PAUS00366_LOCUS16194</name>
</gene>
<evidence type="ECO:0000259" key="10">
    <source>
        <dbReference type="PROSITE" id="PS50102"/>
    </source>
</evidence>
<dbReference type="InterPro" id="IPR012677">
    <property type="entry name" value="Nucleotide-bd_a/b_plait_sf"/>
</dbReference>
<feature type="region of interest" description="Disordered" evidence="9">
    <location>
        <begin position="165"/>
        <end position="269"/>
    </location>
</feature>
<dbReference type="PANTHER" id="PTHR18847">
    <property type="entry name" value="20 KD NUCLEAR CAP BINDING PROTEIN"/>
    <property type="match status" value="1"/>
</dbReference>
<dbReference type="GO" id="GO:0005634">
    <property type="term" value="C:nucleus"/>
    <property type="evidence" value="ECO:0007669"/>
    <property type="project" value="UniProtKB-SubCell"/>
</dbReference>
<comment type="similarity">
    <text evidence="2 8">Belongs to the RRM NCBP2 family.</text>
</comment>
<evidence type="ECO:0000256" key="5">
    <source>
        <dbReference type="ARBA" id="ARBA00023187"/>
    </source>
</evidence>
<evidence type="ECO:0000256" key="3">
    <source>
        <dbReference type="ARBA" id="ARBA00022664"/>
    </source>
</evidence>
<dbReference type="AlphaFoldDB" id="A0A7S4AR52"/>
<evidence type="ECO:0000256" key="7">
    <source>
        <dbReference type="PROSITE-ProRule" id="PRU00176"/>
    </source>
</evidence>
<keyword evidence="3 8" id="KW-0507">mRNA processing</keyword>
<evidence type="ECO:0000256" key="9">
    <source>
        <dbReference type="SAM" id="MobiDB-lite"/>
    </source>
</evidence>
<dbReference type="PANTHER" id="PTHR18847:SF0">
    <property type="entry name" value="NUCLEAR CAP-BINDING PROTEIN SUBUNIT 2"/>
    <property type="match status" value="1"/>
</dbReference>
<organism evidence="11">
    <name type="scientific">Pseudo-nitzschia australis</name>
    <dbReference type="NCBI Taxonomy" id="44445"/>
    <lineage>
        <taxon>Eukaryota</taxon>
        <taxon>Sar</taxon>
        <taxon>Stramenopiles</taxon>
        <taxon>Ochrophyta</taxon>
        <taxon>Bacillariophyta</taxon>
        <taxon>Bacillariophyceae</taxon>
        <taxon>Bacillariophycidae</taxon>
        <taxon>Bacillariales</taxon>
        <taxon>Bacillariaceae</taxon>
        <taxon>Pseudo-nitzschia</taxon>
    </lineage>
</organism>
<dbReference type="SMART" id="SM00360">
    <property type="entry name" value="RRM"/>
    <property type="match status" value="1"/>
</dbReference>